<keyword evidence="5 7" id="KW-0949">S-adenosyl-L-methionine</keyword>
<dbReference type="GO" id="GO:0008176">
    <property type="term" value="F:tRNA (guanine(46)-N7)-methyltransferase activity"/>
    <property type="evidence" value="ECO:0007669"/>
    <property type="project" value="UniProtKB-UniRule"/>
</dbReference>
<feature type="binding site" evidence="7">
    <location>
        <position position="103"/>
    </location>
    <ligand>
        <name>S-adenosyl-L-methionine</name>
        <dbReference type="ChEBI" id="CHEBI:59789"/>
    </ligand>
</feature>
<feature type="binding site" evidence="7">
    <location>
        <position position="71"/>
    </location>
    <ligand>
        <name>S-adenosyl-L-methionine</name>
        <dbReference type="ChEBI" id="CHEBI:59789"/>
    </ligand>
</feature>
<evidence type="ECO:0000256" key="4">
    <source>
        <dbReference type="ARBA" id="ARBA00022679"/>
    </source>
</evidence>
<keyword evidence="4 7" id="KW-0808">Transferase</keyword>
<dbReference type="PANTHER" id="PTHR23417:SF14">
    <property type="entry name" value="PENTACOTRIPEPTIDE-REPEAT REGION OF PRORP DOMAIN-CONTAINING PROTEIN"/>
    <property type="match status" value="1"/>
</dbReference>
<proteinExistence type="inferred from homology"/>
<dbReference type="SUPFAM" id="SSF53335">
    <property type="entry name" value="S-adenosyl-L-methionine-dependent methyltransferases"/>
    <property type="match status" value="1"/>
</dbReference>
<dbReference type="InterPro" id="IPR029063">
    <property type="entry name" value="SAM-dependent_MTases_sf"/>
</dbReference>
<evidence type="ECO:0000256" key="7">
    <source>
        <dbReference type="HAMAP-Rule" id="MF_01057"/>
    </source>
</evidence>
<gene>
    <name evidence="7 8" type="primary">trmB</name>
    <name evidence="8" type="ORF">FYJ35_07855</name>
</gene>
<dbReference type="NCBIfam" id="TIGR00091">
    <property type="entry name" value="tRNA (guanosine(46)-N7)-methyltransferase TrmB"/>
    <property type="match status" value="1"/>
</dbReference>
<comment type="catalytic activity">
    <reaction evidence="1 7">
        <text>guanosine(46) in tRNA + S-adenosyl-L-methionine = N(7)-methylguanosine(46) in tRNA + S-adenosyl-L-homocysteine</text>
        <dbReference type="Rhea" id="RHEA:42708"/>
        <dbReference type="Rhea" id="RHEA-COMP:10188"/>
        <dbReference type="Rhea" id="RHEA-COMP:10189"/>
        <dbReference type="ChEBI" id="CHEBI:57856"/>
        <dbReference type="ChEBI" id="CHEBI:59789"/>
        <dbReference type="ChEBI" id="CHEBI:74269"/>
        <dbReference type="ChEBI" id="CHEBI:74480"/>
        <dbReference type="EC" id="2.1.1.33"/>
    </reaction>
</comment>
<name>A0A6L5X6D1_9FIRM</name>
<feature type="binding site" evidence="7">
    <location>
        <position position="46"/>
    </location>
    <ligand>
        <name>S-adenosyl-L-methionine</name>
        <dbReference type="ChEBI" id="CHEBI:59789"/>
    </ligand>
</feature>
<protein>
    <recommendedName>
        <fullName evidence="7">tRNA (guanine-N(7)-)-methyltransferase</fullName>
        <ecNumber evidence="7">2.1.1.33</ecNumber>
    </recommendedName>
    <alternativeName>
        <fullName evidence="7">tRNA (guanine(46)-N(7))-methyltransferase</fullName>
    </alternativeName>
    <alternativeName>
        <fullName evidence="7">tRNA(m7G46)-methyltransferase</fullName>
    </alternativeName>
</protein>
<dbReference type="CDD" id="cd02440">
    <property type="entry name" value="AdoMet_MTases"/>
    <property type="match status" value="1"/>
</dbReference>
<evidence type="ECO:0000256" key="2">
    <source>
        <dbReference type="ARBA" id="ARBA00003015"/>
    </source>
</evidence>
<feature type="binding site" evidence="7">
    <location>
        <position position="125"/>
    </location>
    <ligand>
        <name>S-adenosyl-L-methionine</name>
        <dbReference type="ChEBI" id="CHEBI:59789"/>
    </ligand>
</feature>
<dbReference type="Pfam" id="PF02390">
    <property type="entry name" value="Methyltransf_4"/>
    <property type="match status" value="1"/>
</dbReference>
<dbReference type="AlphaFoldDB" id="A0A6L5X6D1"/>
<dbReference type="InterPro" id="IPR055361">
    <property type="entry name" value="tRNA_methyltr_TrmB_bact"/>
</dbReference>
<evidence type="ECO:0000256" key="6">
    <source>
        <dbReference type="ARBA" id="ARBA00022694"/>
    </source>
</evidence>
<feature type="binding site" evidence="7">
    <location>
        <begin position="200"/>
        <end position="203"/>
    </location>
    <ligand>
        <name>substrate</name>
    </ligand>
</feature>
<dbReference type="UniPathway" id="UPA00989"/>
<dbReference type="Proteomes" id="UP000481852">
    <property type="component" value="Unassembled WGS sequence"/>
</dbReference>
<comment type="function">
    <text evidence="2 7">Catalyzes the formation of N(7)-methylguanine at position 46 (m7G46) in tRNA.</text>
</comment>
<keyword evidence="6 7" id="KW-0819">tRNA processing</keyword>
<evidence type="ECO:0000256" key="5">
    <source>
        <dbReference type="ARBA" id="ARBA00022691"/>
    </source>
</evidence>
<dbReference type="PANTHER" id="PTHR23417">
    <property type="entry name" value="3-DEOXY-D-MANNO-OCTULOSONIC-ACID TRANSFERASE/TRNA GUANINE-N 7 - -METHYLTRANSFERASE"/>
    <property type="match status" value="1"/>
</dbReference>
<keyword evidence="9" id="KW-1185">Reference proteome</keyword>
<evidence type="ECO:0000313" key="8">
    <source>
        <dbReference type="EMBL" id="MSS14958.1"/>
    </source>
</evidence>
<sequence>MRLRNIPGAREEIAADRYVIPEDLQPALKGNWVGRFGTNPRPLYIEIGMGKGKFLTSLAQQNPDINYIGIEKYSSVLVRAVRLREALEAQGTVLDNLLYLRMDAEKLTDVFAPAEVGRIYLNFSDPWPKDRHAKRRLPGRTFLRRYRQILVPDGQLEFKTDNRALFNFALSEAEEEGWRIDLCTYDLHADPRLCAGNVMTEYEERFSAQGNPICKMVSRPPADEH</sequence>
<dbReference type="EC" id="2.1.1.33" evidence="7"/>
<dbReference type="EMBL" id="VULZ01000007">
    <property type="protein sequence ID" value="MSS14958.1"/>
    <property type="molecule type" value="Genomic_DNA"/>
</dbReference>
<dbReference type="Gene3D" id="3.40.50.150">
    <property type="entry name" value="Vaccinia Virus protein VP39"/>
    <property type="match status" value="1"/>
</dbReference>
<keyword evidence="3 7" id="KW-0489">Methyltransferase</keyword>
<comment type="similarity">
    <text evidence="7">Belongs to the class I-like SAM-binding methyltransferase superfamily. TrmB family.</text>
</comment>
<feature type="binding site" evidence="7">
    <location>
        <position position="129"/>
    </location>
    <ligand>
        <name>substrate</name>
    </ligand>
</feature>
<dbReference type="HAMAP" id="MF_01057">
    <property type="entry name" value="tRNA_methyltr_TrmB"/>
    <property type="match status" value="1"/>
</dbReference>
<organism evidence="8 9">
    <name type="scientific">Porcincola intestinalis</name>
    <dbReference type="NCBI Taxonomy" id="2606632"/>
    <lineage>
        <taxon>Bacteria</taxon>
        <taxon>Bacillati</taxon>
        <taxon>Bacillota</taxon>
        <taxon>Clostridia</taxon>
        <taxon>Lachnospirales</taxon>
        <taxon>Lachnospiraceae</taxon>
        <taxon>Porcincola</taxon>
    </lineage>
</organism>
<accession>A0A6L5X6D1</accession>
<comment type="pathway">
    <text evidence="7">tRNA modification; N(7)-methylguanine-tRNA biosynthesis.</text>
</comment>
<dbReference type="PROSITE" id="PS51625">
    <property type="entry name" value="SAM_MT_TRMB"/>
    <property type="match status" value="1"/>
</dbReference>
<dbReference type="NCBIfam" id="NF001080">
    <property type="entry name" value="PRK00121.2-2"/>
    <property type="match status" value="1"/>
</dbReference>
<evidence type="ECO:0000313" key="9">
    <source>
        <dbReference type="Proteomes" id="UP000481852"/>
    </source>
</evidence>
<evidence type="ECO:0000256" key="1">
    <source>
        <dbReference type="ARBA" id="ARBA00000142"/>
    </source>
</evidence>
<dbReference type="RefSeq" id="WP_154525318.1">
    <property type="nucleotide sequence ID" value="NZ_JAXFDQ010000001.1"/>
</dbReference>
<dbReference type="GO" id="GO:0043527">
    <property type="term" value="C:tRNA methyltransferase complex"/>
    <property type="evidence" value="ECO:0007669"/>
    <property type="project" value="TreeGrafter"/>
</dbReference>
<comment type="caution">
    <text evidence="8">The sequence shown here is derived from an EMBL/GenBank/DDBJ whole genome shotgun (WGS) entry which is preliminary data.</text>
</comment>
<evidence type="ECO:0000256" key="3">
    <source>
        <dbReference type="ARBA" id="ARBA00022603"/>
    </source>
</evidence>
<comment type="caution">
    <text evidence="7">Lacks conserved residue(s) required for the propagation of feature annotation.</text>
</comment>
<dbReference type="InterPro" id="IPR003358">
    <property type="entry name" value="tRNA_(Gua-N-7)_MeTrfase_Trmb"/>
</dbReference>
<reference evidence="8 9" key="1">
    <citation type="submission" date="2019-08" db="EMBL/GenBank/DDBJ databases">
        <title>In-depth cultivation of the pig gut microbiome towards novel bacterial diversity and tailored functional studies.</title>
        <authorList>
            <person name="Wylensek D."/>
            <person name="Hitch T.C.A."/>
            <person name="Clavel T."/>
        </authorList>
    </citation>
    <scope>NUCLEOTIDE SEQUENCE [LARGE SCALE GENOMIC DNA]</scope>
    <source>
        <strain evidence="8 9">Oil+RF-744-WCA-WT-11</strain>
    </source>
</reference>
<feature type="binding site" evidence="7">
    <location>
        <position position="161"/>
    </location>
    <ligand>
        <name>substrate</name>
    </ligand>
</feature>